<keyword evidence="4" id="KW-0676">Redox-active center</keyword>
<accession>A0A1H3GUL0</accession>
<dbReference type="PANTHER" id="PTHR42852">
    <property type="entry name" value="THIOL:DISULFIDE INTERCHANGE PROTEIN DSBE"/>
    <property type="match status" value="1"/>
</dbReference>
<dbReference type="InterPro" id="IPR025380">
    <property type="entry name" value="DUF4369"/>
</dbReference>
<organism evidence="6 7">
    <name type="scientific">Hymenobacter psychrophilus</name>
    <dbReference type="NCBI Taxonomy" id="651662"/>
    <lineage>
        <taxon>Bacteria</taxon>
        <taxon>Pseudomonadati</taxon>
        <taxon>Bacteroidota</taxon>
        <taxon>Cytophagia</taxon>
        <taxon>Cytophagales</taxon>
        <taxon>Hymenobacteraceae</taxon>
        <taxon>Hymenobacter</taxon>
    </lineage>
</organism>
<protein>
    <submittedName>
        <fullName evidence="6">Peroxiredoxin</fullName>
    </submittedName>
</protein>
<dbReference type="InterPro" id="IPR013766">
    <property type="entry name" value="Thioredoxin_domain"/>
</dbReference>
<keyword evidence="3" id="KW-1015">Disulfide bond</keyword>
<keyword evidence="7" id="KW-1185">Reference proteome</keyword>
<dbReference type="InterPro" id="IPR017937">
    <property type="entry name" value="Thioredoxin_CS"/>
</dbReference>
<feature type="domain" description="Thioredoxin" evidence="5">
    <location>
        <begin position="329"/>
        <end position="469"/>
    </location>
</feature>
<dbReference type="EMBL" id="FNOV01000005">
    <property type="protein sequence ID" value="SDY06328.1"/>
    <property type="molecule type" value="Genomic_DNA"/>
</dbReference>
<dbReference type="PANTHER" id="PTHR42852:SF6">
    <property type="entry name" value="THIOL:DISULFIDE INTERCHANGE PROTEIN DSBE"/>
    <property type="match status" value="1"/>
</dbReference>
<evidence type="ECO:0000256" key="4">
    <source>
        <dbReference type="ARBA" id="ARBA00023284"/>
    </source>
</evidence>
<dbReference type="PROSITE" id="PS51352">
    <property type="entry name" value="THIOREDOXIN_2"/>
    <property type="match status" value="1"/>
</dbReference>
<proteinExistence type="predicted"/>
<reference evidence="7" key="1">
    <citation type="submission" date="2016-10" db="EMBL/GenBank/DDBJ databases">
        <authorList>
            <person name="Varghese N."/>
            <person name="Submissions S."/>
        </authorList>
    </citation>
    <scope>NUCLEOTIDE SEQUENCE [LARGE SCALE GENOMIC DNA]</scope>
    <source>
        <strain evidence="7">CGMCC 1.8975</strain>
    </source>
</reference>
<dbReference type="PROSITE" id="PS00194">
    <property type="entry name" value="THIOREDOXIN_1"/>
    <property type="match status" value="1"/>
</dbReference>
<evidence type="ECO:0000313" key="6">
    <source>
        <dbReference type="EMBL" id="SDY06328.1"/>
    </source>
</evidence>
<dbReference type="GO" id="GO:0016209">
    <property type="term" value="F:antioxidant activity"/>
    <property type="evidence" value="ECO:0007669"/>
    <property type="project" value="InterPro"/>
</dbReference>
<dbReference type="GO" id="GO:0030313">
    <property type="term" value="C:cell envelope"/>
    <property type="evidence" value="ECO:0007669"/>
    <property type="project" value="UniProtKB-SubCell"/>
</dbReference>
<dbReference type="RefSeq" id="WP_092739225.1">
    <property type="nucleotide sequence ID" value="NZ_FNOV01000005.1"/>
</dbReference>
<evidence type="ECO:0000313" key="7">
    <source>
        <dbReference type="Proteomes" id="UP000199249"/>
    </source>
</evidence>
<dbReference type="InterPro" id="IPR050553">
    <property type="entry name" value="Thioredoxin_ResA/DsbE_sf"/>
</dbReference>
<dbReference type="Gene3D" id="3.40.30.10">
    <property type="entry name" value="Glutaredoxin"/>
    <property type="match status" value="1"/>
</dbReference>
<dbReference type="STRING" id="651662.SAMN04488069_105158"/>
<evidence type="ECO:0000256" key="1">
    <source>
        <dbReference type="ARBA" id="ARBA00004196"/>
    </source>
</evidence>
<dbReference type="SUPFAM" id="SSF52833">
    <property type="entry name" value="Thioredoxin-like"/>
    <property type="match status" value="1"/>
</dbReference>
<gene>
    <name evidence="6" type="ORF">SAMN04488069_105158</name>
</gene>
<sequence>MKKYLLGLLLMMPGLAGAQIPIPFIIKGTIGKLDAPARVFLLQNGRFRNSAALHDGAFELKGTTDAPQSSLLLLARNGNLMDAMRQGERLGIFIEPGPVVLLSADSLHKAQATGNPLNTEYRRFLASLKPLDEQLRLVAAQQETATSQPTTTPQVSQRLKAQQAALSQQRREQQAAYIKAHPDSYVSLQLLKEMQGHTPRYAQAGPLYDALSPRVRNSLGGRNYGNLLEVVKAASGTTSTPDSQRVDQAVQEYEDRQFRLNSSQVDEGLLADSKTHPDPYTRLAAMQQIYGPNPDYTEILPLFNTLPAAVRTSAEGKKYLALLEASRTVTIGAVAPNFVLPTPEGKPVSLADYRGRYVLVDFWASWCGPCRGQNPYLLRAHRAYKDRRFAILSVSLDAAKHRAQWLKAISEDQLPWTQVSEPGAFDGEVAQSYNVRAVPQNFLLDPNGKIVAVNLRNEALEAILAQLLK</sequence>
<evidence type="ECO:0000256" key="2">
    <source>
        <dbReference type="ARBA" id="ARBA00022748"/>
    </source>
</evidence>
<dbReference type="GO" id="GO:0016491">
    <property type="term" value="F:oxidoreductase activity"/>
    <property type="evidence" value="ECO:0007669"/>
    <property type="project" value="InterPro"/>
</dbReference>
<dbReference type="Proteomes" id="UP000199249">
    <property type="component" value="Unassembled WGS sequence"/>
</dbReference>
<keyword evidence="2" id="KW-0201">Cytochrome c-type biogenesis</keyword>
<dbReference type="Pfam" id="PF00578">
    <property type="entry name" value="AhpC-TSA"/>
    <property type="match status" value="1"/>
</dbReference>
<dbReference type="OrthoDB" id="750178at2"/>
<comment type="subcellular location">
    <subcellularLocation>
        <location evidence="1">Cell envelope</location>
    </subcellularLocation>
</comment>
<evidence type="ECO:0000256" key="3">
    <source>
        <dbReference type="ARBA" id="ARBA00023157"/>
    </source>
</evidence>
<dbReference type="GO" id="GO:0017004">
    <property type="term" value="P:cytochrome complex assembly"/>
    <property type="evidence" value="ECO:0007669"/>
    <property type="project" value="UniProtKB-KW"/>
</dbReference>
<evidence type="ECO:0000259" key="5">
    <source>
        <dbReference type="PROSITE" id="PS51352"/>
    </source>
</evidence>
<dbReference type="Pfam" id="PF14289">
    <property type="entry name" value="DUF4369"/>
    <property type="match status" value="1"/>
</dbReference>
<dbReference type="CDD" id="cd02966">
    <property type="entry name" value="TlpA_like_family"/>
    <property type="match status" value="1"/>
</dbReference>
<name>A0A1H3GUL0_9BACT</name>
<dbReference type="InterPro" id="IPR000866">
    <property type="entry name" value="AhpC/TSA"/>
</dbReference>
<dbReference type="InterPro" id="IPR036249">
    <property type="entry name" value="Thioredoxin-like_sf"/>
</dbReference>
<dbReference type="AlphaFoldDB" id="A0A1H3GUL0"/>